<reference evidence="1" key="1">
    <citation type="submission" date="2023-02" db="EMBL/GenBank/DDBJ databases">
        <title>Genome of toxic invasive species Heracleum sosnowskyi carries increased number of genes despite the absence of recent whole-genome duplications.</title>
        <authorList>
            <person name="Schelkunov M."/>
            <person name="Shtratnikova V."/>
            <person name="Makarenko M."/>
            <person name="Klepikova A."/>
            <person name="Omelchenko D."/>
            <person name="Novikova G."/>
            <person name="Obukhova E."/>
            <person name="Bogdanov V."/>
            <person name="Penin A."/>
            <person name="Logacheva M."/>
        </authorList>
    </citation>
    <scope>NUCLEOTIDE SEQUENCE</scope>
    <source>
        <strain evidence="1">Hsosn_3</strain>
        <tissue evidence="1">Leaf</tissue>
    </source>
</reference>
<evidence type="ECO:0000313" key="1">
    <source>
        <dbReference type="EMBL" id="KAK1397230.1"/>
    </source>
</evidence>
<sequence>MDTKREAPSMRNIPVINEFEDVFPEDLPGLPPDREIKSDVLNRLFKKYLDKYVIVTSAIFRFTSKDRGRSFRTFEDHVRSTEERKVICQVLKVRVLAKGSTILGHVGNSKGVLVDLEKRGDVSN</sequence>
<gene>
    <name evidence="1" type="ORF">POM88_007093</name>
</gene>
<protein>
    <submittedName>
        <fullName evidence="1">Uncharacterized protein</fullName>
    </submittedName>
</protein>
<comment type="caution">
    <text evidence="1">The sequence shown here is derived from an EMBL/GenBank/DDBJ whole genome shotgun (WGS) entry which is preliminary data.</text>
</comment>
<name>A0AAD8N0L2_9APIA</name>
<proteinExistence type="predicted"/>
<keyword evidence="2" id="KW-1185">Reference proteome</keyword>
<organism evidence="1 2">
    <name type="scientific">Heracleum sosnowskyi</name>
    <dbReference type="NCBI Taxonomy" id="360622"/>
    <lineage>
        <taxon>Eukaryota</taxon>
        <taxon>Viridiplantae</taxon>
        <taxon>Streptophyta</taxon>
        <taxon>Embryophyta</taxon>
        <taxon>Tracheophyta</taxon>
        <taxon>Spermatophyta</taxon>
        <taxon>Magnoliopsida</taxon>
        <taxon>eudicotyledons</taxon>
        <taxon>Gunneridae</taxon>
        <taxon>Pentapetalae</taxon>
        <taxon>asterids</taxon>
        <taxon>campanulids</taxon>
        <taxon>Apiales</taxon>
        <taxon>Apiaceae</taxon>
        <taxon>Apioideae</taxon>
        <taxon>apioid superclade</taxon>
        <taxon>Tordylieae</taxon>
        <taxon>Tordyliinae</taxon>
        <taxon>Heracleum</taxon>
    </lineage>
</organism>
<reference evidence="1" key="2">
    <citation type="submission" date="2023-05" db="EMBL/GenBank/DDBJ databases">
        <authorList>
            <person name="Schelkunov M.I."/>
        </authorList>
    </citation>
    <scope>NUCLEOTIDE SEQUENCE</scope>
    <source>
        <strain evidence="1">Hsosn_3</strain>
        <tissue evidence="1">Leaf</tissue>
    </source>
</reference>
<accession>A0AAD8N0L2</accession>
<evidence type="ECO:0000313" key="2">
    <source>
        <dbReference type="Proteomes" id="UP001237642"/>
    </source>
</evidence>
<dbReference type="EMBL" id="JAUIZM010000002">
    <property type="protein sequence ID" value="KAK1397230.1"/>
    <property type="molecule type" value="Genomic_DNA"/>
</dbReference>
<dbReference type="Proteomes" id="UP001237642">
    <property type="component" value="Unassembled WGS sequence"/>
</dbReference>
<dbReference type="AlphaFoldDB" id="A0AAD8N0L2"/>